<protein>
    <submittedName>
        <fullName evidence="1">Uncharacterized protein</fullName>
    </submittedName>
</protein>
<evidence type="ECO:0000313" key="1">
    <source>
        <dbReference type="EMBL" id="ACR37205.1"/>
    </source>
</evidence>
<reference evidence="1" key="1">
    <citation type="journal article" date="2009" name="PLoS Genet.">
        <title>Sequencing, mapping, and analysis of 27,455 maize full-length cDNAs.</title>
        <authorList>
            <person name="Soderlund C."/>
            <person name="Descour A."/>
            <person name="Kudrna D."/>
            <person name="Bomhoff M."/>
            <person name="Boyd L."/>
            <person name="Currie J."/>
            <person name="Angelova A."/>
            <person name="Collura K."/>
            <person name="Wissotski M."/>
            <person name="Ashley E."/>
            <person name="Morrow D."/>
            <person name="Fernandes J."/>
            <person name="Walbot V."/>
            <person name="Yu Y."/>
        </authorList>
    </citation>
    <scope>NUCLEOTIDE SEQUENCE</scope>
    <source>
        <strain evidence="1">B73</strain>
    </source>
</reference>
<reference evidence="1" key="2">
    <citation type="submission" date="2012-06" db="EMBL/GenBank/DDBJ databases">
        <authorList>
            <person name="Yu Y."/>
            <person name="Currie J."/>
            <person name="Lomeli R."/>
            <person name="Angelova A."/>
            <person name="Collura K."/>
            <person name="Wissotski M."/>
            <person name="Campos D."/>
            <person name="Kudrna D."/>
            <person name="Golser W."/>
            <person name="Ashely E."/>
            <person name="Descour A."/>
            <person name="Fernandes J."/>
            <person name="Soderlund C."/>
            <person name="Walbot V."/>
        </authorList>
    </citation>
    <scope>NUCLEOTIDE SEQUENCE</scope>
    <source>
        <strain evidence="1">B73</strain>
    </source>
</reference>
<dbReference type="EMBL" id="BT086853">
    <property type="protein sequence ID" value="ACR37206.1"/>
    <property type="molecule type" value="mRNA"/>
</dbReference>
<proteinExistence type="evidence at transcript level"/>
<sequence length="44" mass="4796">MASGFGRATIRSCSADLRDAAVLAWSRMRACSLRSVMAVCFLTR</sequence>
<accession>C4J7Q5</accession>
<dbReference type="EMBL" id="BT086852">
    <property type="protein sequence ID" value="ACR37205.1"/>
    <property type="molecule type" value="mRNA"/>
</dbReference>
<organism evidence="1">
    <name type="scientific">Zea mays</name>
    <name type="common">Maize</name>
    <dbReference type="NCBI Taxonomy" id="4577"/>
    <lineage>
        <taxon>Eukaryota</taxon>
        <taxon>Viridiplantae</taxon>
        <taxon>Streptophyta</taxon>
        <taxon>Embryophyta</taxon>
        <taxon>Tracheophyta</taxon>
        <taxon>Spermatophyta</taxon>
        <taxon>Magnoliopsida</taxon>
        <taxon>Liliopsida</taxon>
        <taxon>Poales</taxon>
        <taxon>Poaceae</taxon>
        <taxon>PACMAD clade</taxon>
        <taxon>Panicoideae</taxon>
        <taxon>Andropogonodae</taxon>
        <taxon>Andropogoneae</taxon>
        <taxon>Tripsacinae</taxon>
        <taxon>Zea</taxon>
    </lineage>
</organism>
<name>C4J7Q5_MAIZE</name>
<dbReference type="AlphaFoldDB" id="C4J7Q5"/>